<organism evidence="1 2">
    <name type="scientific">Geobacillus thermopakistaniensis (strain MAS1)</name>
    <dbReference type="NCBI Taxonomy" id="1408282"/>
    <lineage>
        <taxon>Bacteria</taxon>
        <taxon>Bacillati</taxon>
        <taxon>Bacillota</taxon>
        <taxon>Bacilli</taxon>
        <taxon>Bacillales</taxon>
        <taxon>Anoxybacillaceae</taxon>
        <taxon>Geobacillus</taxon>
    </lineage>
</organism>
<dbReference type="EMBL" id="AYSF01000071">
    <property type="protein sequence ID" value="ESU71280.1"/>
    <property type="molecule type" value="Genomic_DNA"/>
</dbReference>
<gene>
    <name evidence="1" type="ORF">T260_14255</name>
</gene>
<comment type="caution">
    <text evidence="1">The sequence shown here is derived from an EMBL/GenBank/DDBJ whole genome shotgun (WGS) entry which is preliminary data.</text>
</comment>
<evidence type="ECO:0000313" key="1">
    <source>
        <dbReference type="EMBL" id="ESU71280.1"/>
    </source>
</evidence>
<keyword evidence="2" id="KW-1185">Reference proteome</keyword>
<name>A0A7U9P5H1_GEOTM</name>
<sequence length="29" mass="3122">MNKAGHFYSVAPVLFSSVKRLIGKGKKAS</sequence>
<accession>A0A7U9P5H1</accession>
<proteinExistence type="predicted"/>
<dbReference type="AlphaFoldDB" id="A0A7U9P5H1"/>
<dbReference type="Proteomes" id="UP000018339">
    <property type="component" value="Unassembled WGS sequence"/>
</dbReference>
<protein>
    <submittedName>
        <fullName evidence="1">Uncharacterized protein</fullName>
    </submittedName>
</protein>
<reference evidence="1 2" key="1">
    <citation type="journal article" date="2014" name="Genome Announc.">
        <title>Draft Genome Sequence of Geobacillus thermopakistaniensis Strain MAS1.</title>
        <authorList>
            <person name="Siddiqui M.A."/>
            <person name="Rashid N."/>
            <person name="Ayyampalayam S."/>
            <person name="Whitman W.B."/>
        </authorList>
    </citation>
    <scope>NUCLEOTIDE SEQUENCE [LARGE SCALE GENOMIC DNA]</scope>
    <source>
        <strain evidence="1 2">MAS1</strain>
    </source>
</reference>
<evidence type="ECO:0000313" key="2">
    <source>
        <dbReference type="Proteomes" id="UP000018339"/>
    </source>
</evidence>